<dbReference type="GO" id="GO:0003899">
    <property type="term" value="F:DNA-directed RNA polymerase activity"/>
    <property type="evidence" value="ECO:0007669"/>
    <property type="project" value="UniProtKB-EC"/>
</dbReference>
<evidence type="ECO:0000313" key="10">
    <source>
        <dbReference type="EMBL" id="KAL2918417.1"/>
    </source>
</evidence>
<dbReference type="InterPro" id="IPR002092">
    <property type="entry name" value="DNA-dir_Rpol_phage-type"/>
</dbReference>
<evidence type="ECO:0000256" key="2">
    <source>
        <dbReference type="ARBA" id="ARBA00012418"/>
    </source>
</evidence>
<dbReference type="Gene3D" id="1.10.1320.10">
    <property type="entry name" value="DNA-directed RNA polymerase, N-terminal domain"/>
    <property type="match status" value="1"/>
</dbReference>
<keyword evidence="4 8" id="KW-0808">Transferase</keyword>
<dbReference type="SMART" id="SM01311">
    <property type="entry name" value="RPOL_N"/>
    <property type="match status" value="1"/>
</dbReference>
<dbReference type="Gene3D" id="1.10.287.280">
    <property type="match status" value="1"/>
</dbReference>
<feature type="domain" description="DNA-directed RNA polymerase N-terminal" evidence="9">
    <location>
        <begin position="401"/>
        <end position="720"/>
    </location>
</feature>
<evidence type="ECO:0000256" key="5">
    <source>
        <dbReference type="ARBA" id="ARBA00022695"/>
    </source>
</evidence>
<evidence type="ECO:0000256" key="6">
    <source>
        <dbReference type="ARBA" id="ARBA00023163"/>
    </source>
</evidence>
<keyword evidence="6 8" id="KW-0804">Transcription</keyword>
<dbReference type="PANTHER" id="PTHR10102">
    <property type="entry name" value="DNA-DIRECTED RNA POLYMERASE, MITOCHONDRIAL"/>
    <property type="match status" value="1"/>
</dbReference>
<sequence>MYRRVLAHRIAAPAVSRAVAAQKAATPARAAGLRPHPLALYAVRTQASASSAQAFLSDSVLHDEEEGYRRLRVAKAYAAELTNSVRTAAAAAAAPHAAPAAHKPALSREQLLIPELFPRATMVSLEPVKVPKDDISDSLTTLRALSVAKVGERLALVYAALESGEVDRAENLFNRCWRSNPADTIKSIDASFVNRIIETHLELHRERRDADEPAPSSKFQQYVAHEQRAIEWMHRMYDFKLAPDEVTYSLLCCHFLRVNDTDRALGVIEKYEQAGFDIKQLFECPAFSGAEDRQLLEAMLRSVNKMPESSNGLGLLDNPDLDNLMLSALKDAKALSDLRSQGQRAANLHILDIPGSQVVVDQAEIQRERAKELLATQASGVSILRKALSDIGDTSGMDKYNQQLRLEERSYMAALEMQEASLASMPQHLRSIANTPIRLLAEWDKKLLPIITEEIEKLAKSQVEGKEKPFVELLKLLAPAKITRIAISEFLRAPIASSTRSRENPEPFVRAVMLARNIGAIIEREHNLEKLNSRKTRQTIAQEFGIHRLHTTGRLMDASIRKIATEMSKRNIRLNKTWIPKWGSENLVEVGAFLMDLVIKHAKISVTKPDPLIPQSTIEEEVAAFKHEVIFENTKNLGVVVFHHALLELLTTQSVSVSPLFLPMLVQPRPWLTAHSGGYLQHSECLLRIQGNAEHQDYLRAADEANHLSIVLRAIDVLGSTAWMINSGVYKVAAVLWNSGEEVPGLPQASTPPEIPKPDDYDTNPEAAKAYRFAAMKRDRDIANSYSQRCDVNYKLEIAKFFLGETIYFPHNLDFRGRAYPLPPNLNHMSNDLCRGLLTFGKARALGPSGLRWIKIQVSNLAGNDKVSLEDREKFADEHRELIIDSAERPLEGKRWWLESENPWQLLATCIELNKAWKSPNPEEYMSALPIHQDGSCNGLQHYAALGGDYEGARVVNLVPSDRPQDVYTGVADQVRKLIEKDLAEPSPPAEALIMKDRINRKLVKQTVMTNTYGVTFVGARDQVKNRLREANQLDKESALTDEQINSCSLYITHKIFESMGSLFQGARKIQVWLNHTARVIAKSIPENEINVNQLKDSAMLSEMGLLPSSISLALQAVEEATQDINSTLGILESPGNASTPAASADADSPISLEDAVKADNAKGKAPPAMESDLLMSKDELDNSILSLDEEWDLGLAPKKTLKVNKAVPDNMTSVTWTTPLGLPVVQPYRSKGMRNVTTSLQTFKIVDDLTPTPVNAQKQSSAFPPNFVHSLDASHMMLSAIACQACNVEYAAVHDSYWTHAGTVDQMNTILREAFVRLHTENIMDRLRDELLSRYGSHKIMVKVKLTKKSDIERFGQYLVANGRAQEARKRTFIAWVDLTLADLPKRGEFDIQLVRNSQYFFH</sequence>
<evidence type="ECO:0000256" key="3">
    <source>
        <dbReference type="ARBA" id="ARBA00022478"/>
    </source>
</evidence>
<dbReference type="InterPro" id="IPR029262">
    <property type="entry name" value="RPOL_N"/>
</dbReference>
<evidence type="ECO:0000313" key="11">
    <source>
        <dbReference type="Proteomes" id="UP001527925"/>
    </source>
</evidence>
<dbReference type="InterPro" id="IPR037159">
    <property type="entry name" value="RNA_POL_N_sf"/>
</dbReference>
<proteinExistence type="inferred from homology"/>
<dbReference type="InterPro" id="IPR043502">
    <property type="entry name" value="DNA/RNA_pol_sf"/>
</dbReference>
<dbReference type="GO" id="GO:0000428">
    <property type="term" value="C:DNA-directed RNA polymerase complex"/>
    <property type="evidence" value="ECO:0007669"/>
    <property type="project" value="UniProtKB-KW"/>
</dbReference>
<dbReference type="InterPro" id="IPR024075">
    <property type="entry name" value="DNA-dir_RNA_pol_helix_hairp_sf"/>
</dbReference>
<dbReference type="Proteomes" id="UP001527925">
    <property type="component" value="Unassembled WGS sequence"/>
</dbReference>
<evidence type="ECO:0000256" key="1">
    <source>
        <dbReference type="ARBA" id="ARBA00009493"/>
    </source>
</evidence>
<dbReference type="Gene3D" id="1.10.287.260">
    <property type="match status" value="1"/>
</dbReference>
<comment type="function">
    <text evidence="8">DNA-dependent RNA polymerase catalyzes the transcription of DNA into RNA using the four ribonucleoside triphosphates as substrates.</text>
</comment>
<name>A0ABR4NFY0_9FUNG</name>
<dbReference type="Pfam" id="PF00940">
    <property type="entry name" value="RNA_pol"/>
    <property type="match status" value="1"/>
</dbReference>
<comment type="similarity">
    <text evidence="1 8">Belongs to the phage and mitochondrial RNA polymerase family.</text>
</comment>
<organism evidence="10 11">
    <name type="scientific">Polyrhizophydium stewartii</name>
    <dbReference type="NCBI Taxonomy" id="2732419"/>
    <lineage>
        <taxon>Eukaryota</taxon>
        <taxon>Fungi</taxon>
        <taxon>Fungi incertae sedis</taxon>
        <taxon>Chytridiomycota</taxon>
        <taxon>Chytridiomycota incertae sedis</taxon>
        <taxon>Chytridiomycetes</taxon>
        <taxon>Rhizophydiales</taxon>
        <taxon>Rhizophydiales incertae sedis</taxon>
        <taxon>Polyrhizophydium</taxon>
    </lineage>
</organism>
<dbReference type="InterPro" id="IPR046950">
    <property type="entry name" value="DNA-dir_Rpol_C_phage-type"/>
</dbReference>
<dbReference type="Gene3D" id="1.10.150.20">
    <property type="entry name" value="5' to 3' exonuclease, C-terminal subdomain"/>
    <property type="match status" value="1"/>
</dbReference>
<evidence type="ECO:0000256" key="7">
    <source>
        <dbReference type="ARBA" id="ARBA00048552"/>
    </source>
</evidence>
<dbReference type="PANTHER" id="PTHR10102:SF0">
    <property type="entry name" value="DNA-DIRECTED RNA POLYMERASE, MITOCHONDRIAL"/>
    <property type="match status" value="1"/>
</dbReference>
<dbReference type="EC" id="2.7.7.6" evidence="2 8"/>
<dbReference type="SUPFAM" id="SSF56672">
    <property type="entry name" value="DNA/RNA polymerases"/>
    <property type="match status" value="2"/>
</dbReference>
<protein>
    <recommendedName>
        <fullName evidence="2 8">DNA-directed RNA polymerase</fullName>
        <ecNumber evidence="2 8">2.7.7.6</ecNumber>
    </recommendedName>
</protein>
<dbReference type="PROSITE" id="PS00489">
    <property type="entry name" value="RNA_POL_PHAGE_2"/>
    <property type="match status" value="1"/>
</dbReference>
<comment type="catalytic activity">
    <reaction evidence="7 8">
        <text>RNA(n) + a ribonucleoside 5'-triphosphate = RNA(n+1) + diphosphate</text>
        <dbReference type="Rhea" id="RHEA:21248"/>
        <dbReference type="Rhea" id="RHEA-COMP:14527"/>
        <dbReference type="Rhea" id="RHEA-COMP:17342"/>
        <dbReference type="ChEBI" id="CHEBI:33019"/>
        <dbReference type="ChEBI" id="CHEBI:61557"/>
        <dbReference type="ChEBI" id="CHEBI:140395"/>
        <dbReference type="EC" id="2.7.7.6"/>
    </reaction>
</comment>
<comment type="caution">
    <text evidence="10">The sequence shown here is derived from an EMBL/GenBank/DDBJ whole genome shotgun (WGS) entry which is preliminary data.</text>
</comment>
<gene>
    <name evidence="10" type="primary">RPO41_1</name>
    <name evidence="10" type="ORF">HK105_201817</name>
</gene>
<dbReference type="Pfam" id="PF14700">
    <property type="entry name" value="RPOL_N"/>
    <property type="match status" value="1"/>
</dbReference>
<evidence type="ECO:0000256" key="8">
    <source>
        <dbReference type="RuleBase" id="RU003805"/>
    </source>
</evidence>
<keyword evidence="5 8" id="KW-0548">Nucleotidyltransferase</keyword>
<evidence type="ECO:0000259" key="9">
    <source>
        <dbReference type="SMART" id="SM01311"/>
    </source>
</evidence>
<evidence type="ECO:0000256" key="4">
    <source>
        <dbReference type="ARBA" id="ARBA00022679"/>
    </source>
</evidence>
<keyword evidence="3 8" id="KW-0240">DNA-directed RNA polymerase</keyword>
<keyword evidence="11" id="KW-1185">Reference proteome</keyword>
<reference evidence="10 11" key="1">
    <citation type="submission" date="2023-09" db="EMBL/GenBank/DDBJ databases">
        <title>Pangenome analysis of Batrachochytrium dendrobatidis and related Chytrids.</title>
        <authorList>
            <person name="Yacoub M.N."/>
            <person name="Stajich J.E."/>
            <person name="James T.Y."/>
        </authorList>
    </citation>
    <scope>NUCLEOTIDE SEQUENCE [LARGE SCALE GENOMIC DNA]</scope>
    <source>
        <strain evidence="10 11">JEL0888</strain>
    </source>
</reference>
<dbReference type="EMBL" id="JADGIZ020000006">
    <property type="protein sequence ID" value="KAL2918417.1"/>
    <property type="molecule type" value="Genomic_DNA"/>
</dbReference>
<accession>A0ABR4NFY0</accession>
<dbReference type="PROSITE" id="PS00900">
    <property type="entry name" value="RNA_POL_PHAGE_1"/>
    <property type="match status" value="1"/>
</dbReference>